<comment type="similarity">
    <text evidence="2">Belongs to the glycosyl hydrolase 20 family.</text>
</comment>
<reference evidence="9 10" key="1">
    <citation type="submission" date="2020-08" db="EMBL/GenBank/DDBJ databases">
        <title>Sequencing the genomes of 1000 actinobacteria strains.</title>
        <authorList>
            <person name="Klenk H.-P."/>
        </authorList>
    </citation>
    <scope>NUCLEOTIDE SEQUENCE [LARGE SCALE GENOMIC DNA]</scope>
    <source>
        <strain evidence="9 10">DSM 45790</strain>
    </source>
</reference>
<dbReference type="GO" id="GO:0016020">
    <property type="term" value="C:membrane"/>
    <property type="evidence" value="ECO:0007669"/>
    <property type="project" value="TreeGrafter"/>
</dbReference>
<dbReference type="EMBL" id="JACHBR010000002">
    <property type="protein sequence ID" value="MBB5630820.1"/>
    <property type="molecule type" value="Genomic_DNA"/>
</dbReference>
<dbReference type="Pfam" id="PF02838">
    <property type="entry name" value="Glyco_hydro_20b"/>
    <property type="match status" value="1"/>
</dbReference>
<dbReference type="GO" id="GO:0004563">
    <property type="term" value="F:beta-N-acetylhexosaminidase activity"/>
    <property type="evidence" value="ECO:0007669"/>
    <property type="project" value="UniProtKB-EC"/>
</dbReference>
<feature type="active site" description="Proton donor" evidence="6">
    <location>
        <position position="362"/>
    </location>
</feature>
<name>A0A7W9DUX3_9ACTN</name>
<dbReference type="GO" id="GO:0005975">
    <property type="term" value="P:carbohydrate metabolic process"/>
    <property type="evidence" value="ECO:0007669"/>
    <property type="project" value="InterPro"/>
</dbReference>
<protein>
    <recommendedName>
        <fullName evidence="3">beta-N-acetylhexosaminidase</fullName>
        <ecNumber evidence="3">3.2.1.52</ecNumber>
    </recommendedName>
</protein>
<gene>
    <name evidence="9" type="ORF">BJ981_006584</name>
</gene>
<dbReference type="CDD" id="cd06568">
    <property type="entry name" value="GH20_SpHex_like"/>
    <property type="match status" value="1"/>
</dbReference>
<dbReference type="Pfam" id="PF03422">
    <property type="entry name" value="CBM_6"/>
    <property type="match status" value="1"/>
</dbReference>
<evidence type="ECO:0000256" key="2">
    <source>
        <dbReference type="ARBA" id="ARBA00006285"/>
    </source>
</evidence>
<dbReference type="InterPro" id="IPR029018">
    <property type="entry name" value="Hex-like_dom2"/>
</dbReference>
<dbReference type="InterPro" id="IPR008979">
    <property type="entry name" value="Galactose-bd-like_sf"/>
</dbReference>
<sequence length="681" mass="72075">MSLSLPSRSSPSGPVPSGAARRLRHAARRATARLTVVLTLAAGAGLVAVTATSPASAASIGRIVPAPVSAQPSATTYTLPPDARVQTQAGSAQAAGVGAYLAGVLRRSTGYALPVTPARGAPSSGISLLLTGAPETAGEQGYQLDVTAKAVVIRARTPNGLFNGVQTLRQLLPAEIESATARPGPWVIPGGRVVDHPRFAYRGAMLDVARHFHPVETVKRYIDRIALYKINYLHLHLTDDQGWRIAVDGWPRLATYGGSTQVGGGPGGYYTKADYKEIVAYAAQRFVTIVPEIDLPGHTNAALASYAELNCDGVAPPLYTGIRVGFSSLCTSKEETYTFVKDVLTELAAITPGPYLHIGGDEAHSTPAADYAAFMNRVQPMVAAAGKTAMGWHQMGAPAVGDVPGRVLQYWGTTASDATVSAAVARGAKVVLSPANKAYIDMKYDASTPLGLSWAGYVEVQTAYDWNPGAYLAGVPESSVLGVEAPLWTETLLTEEHIEYMAFPRLPAIAELGWSPWSTHDWEGFRARLGAQAPRWTVMGIDFYRSPQVVWSPGAVTHEAEDATVSKAAVRADHPGYSGSGYVDYTGGKGAYVQWDVAAAEAGWATLRVRYANGGRDDRPLTIEVNGRTVARRLAFPPTGSWSSWRTRTLTVNLPAGTSTVRATAAGRGGGPNVDLLEARF</sequence>
<dbReference type="Proteomes" id="UP000588112">
    <property type="component" value="Unassembled WGS sequence"/>
</dbReference>
<organism evidence="9 10">
    <name type="scientific">Sphaerisporangium krabiense</name>
    <dbReference type="NCBI Taxonomy" id="763782"/>
    <lineage>
        <taxon>Bacteria</taxon>
        <taxon>Bacillati</taxon>
        <taxon>Actinomycetota</taxon>
        <taxon>Actinomycetes</taxon>
        <taxon>Streptosporangiales</taxon>
        <taxon>Streptosporangiaceae</taxon>
        <taxon>Sphaerisporangium</taxon>
    </lineage>
</organism>
<evidence type="ECO:0000259" key="8">
    <source>
        <dbReference type="PROSITE" id="PS51175"/>
    </source>
</evidence>
<comment type="catalytic activity">
    <reaction evidence="1">
        <text>Hydrolysis of terminal non-reducing N-acetyl-D-hexosamine residues in N-acetyl-beta-D-hexosaminides.</text>
        <dbReference type="EC" id="3.2.1.52"/>
    </reaction>
</comment>
<keyword evidence="4 9" id="KW-0378">Hydrolase</keyword>
<dbReference type="PANTHER" id="PTHR22600:SF57">
    <property type="entry name" value="BETA-N-ACETYLHEXOSAMINIDASE"/>
    <property type="match status" value="1"/>
</dbReference>
<dbReference type="PANTHER" id="PTHR22600">
    <property type="entry name" value="BETA-HEXOSAMINIDASE"/>
    <property type="match status" value="1"/>
</dbReference>
<dbReference type="AlphaFoldDB" id="A0A7W9DUX3"/>
<dbReference type="SUPFAM" id="SSF55545">
    <property type="entry name" value="beta-N-acetylhexosaminidase-like domain"/>
    <property type="match status" value="1"/>
</dbReference>
<dbReference type="Gene3D" id="3.20.20.80">
    <property type="entry name" value="Glycosidases"/>
    <property type="match status" value="1"/>
</dbReference>
<evidence type="ECO:0000313" key="10">
    <source>
        <dbReference type="Proteomes" id="UP000588112"/>
    </source>
</evidence>
<dbReference type="GO" id="GO:0030203">
    <property type="term" value="P:glycosaminoglycan metabolic process"/>
    <property type="evidence" value="ECO:0007669"/>
    <property type="project" value="TreeGrafter"/>
</dbReference>
<dbReference type="InterPro" id="IPR015882">
    <property type="entry name" value="HEX_bac_N"/>
</dbReference>
<dbReference type="Gene3D" id="2.60.120.260">
    <property type="entry name" value="Galactose-binding domain-like"/>
    <property type="match status" value="1"/>
</dbReference>
<evidence type="ECO:0000256" key="7">
    <source>
        <dbReference type="SAM" id="MobiDB-lite"/>
    </source>
</evidence>
<dbReference type="InterPro" id="IPR025705">
    <property type="entry name" value="Beta_hexosaminidase_sua/sub"/>
</dbReference>
<dbReference type="GO" id="GO:0030246">
    <property type="term" value="F:carbohydrate binding"/>
    <property type="evidence" value="ECO:0007669"/>
    <property type="project" value="InterPro"/>
</dbReference>
<dbReference type="InterPro" id="IPR015883">
    <property type="entry name" value="Glyco_hydro_20_cat"/>
</dbReference>
<keyword evidence="10" id="KW-1185">Reference proteome</keyword>
<feature type="region of interest" description="Disordered" evidence="7">
    <location>
        <begin position="1"/>
        <end position="20"/>
    </location>
</feature>
<evidence type="ECO:0000256" key="6">
    <source>
        <dbReference type="PIRSR" id="PIRSR625705-1"/>
    </source>
</evidence>
<accession>A0A7W9DUX3</accession>
<proteinExistence type="inferred from homology"/>
<dbReference type="CDD" id="cd04082">
    <property type="entry name" value="CBM35_pectate_lyase-like"/>
    <property type="match status" value="1"/>
</dbReference>
<feature type="domain" description="CBM6" evidence="8">
    <location>
        <begin position="556"/>
        <end position="680"/>
    </location>
</feature>
<dbReference type="SUPFAM" id="SSF49785">
    <property type="entry name" value="Galactose-binding domain-like"/>
    <property type="match status" value="1"/>
</dbReference>
<evidence type="ECO:0000256" key="5">
    <source>
        <dbReference type="ARBA" id="ARBA00023295"/>
    </source>
</evidence>
<dbReference type="InterPro" id="IPR005084">
    <property type="entry name" value="CBM6"/>
</dbReference>
<comment type="caution">
    <text evidence="9">The sequence shown here is derived from an EMBL/GenBank/DDBJ whole genome shotgun (WGS) entry which is preliminary data.</text>
</comment>
<dbReference type="SUPFAM" id="SSF51445">
    <property type="entry name" value="(Trans)glycosidases"/>
    <property type="match status" value="1"/>
</dbReference>
<dbReference type="InterPro" id="IPR017853">
    <property type="entry name" value="GH"/>
</dbReference>
<evidence type="ECO:0000256" key="1">
    <source>
        <dbReference type="ARBA" id="ARBA00001231"/>
    </source>
</evidence>
<keyword evidence="5 9" id="KW-0326">Glycosidase</keyword>
<dbReference type="EC" id="3.2.1.52" evidence="3"/>
<dbReference type="RefSeq" id="WP_184617209.1">
    <property type="nucleotide sequence ID" value="NZ_BOOS01000052.1"/>
</dbReference>
<evidence type="ECO:0000256" key="4">
    <source>
        <dbReference type="ARBA" id="ARBA00022801"/>
    </source>
</evidence>
<dbReference type="Pfam" id="PF00728">
    <property type="entry name" value="Glyco_hydro_20"/>
    <property type="match status" value="1"/>
</dbReference>
<dbReference type="PROSITE" id="PS51175">
    <property type="entry name" value="CBM6"/>
    <property type="match status" value="1"/>
</dbReference>
<dbReference type="Gene3D" id="3.30.379.10">
    <property type="entry name" value="Chitobiase/beta-hexosaminidase domain 2-like"/>
    <property type="match status" value="1"/>
</dbReference>
<evidence type="ECO:0000256" key="3">
    <source>
        <dbReference type="ARBA" id="ARBA00012663"/>
    </source>
</evidence>
<evidence type="ECO:0000313" key="9">
    <source>
        <dbReference type="EMBL" id="MBB5630820.1"/>
    </source>
</evidence>
<dbReference type="PRINTS" id="PR00738">
    <property type="entry name" value="GLHYDRLASE20"/>
</dbReference>